<organism evidence="2 3">
    <name type="scientific">Rossellomorea oryzaecorticis</name>
    <dbReference type="NCBI Taxonomy" id="1396505"/>
    <lineage>
        <taxon>Bacteria</taxon>
        <taxon>Bacillati</taxon>
        <taxon>Bacillota</taxon>
        <taxon>Bacilli</taxon>
        <taxon>Bacillales</taxon>
        <taxon>Bacillaceae</taxon>
        <taxon>Rossellomorea</taxon>
    </lineage>
</organism>
<reference evidence="2 3" key="1">
    <citation type="submission" date="2024-04" db="EMBL/GenBank/DDBJ databases">
        <title>Bacillus oryzaecorticis sp. nov., a moderately halophilic bacterium isolated from rice husks.</title>
        <authorList>
            <person name="Zhu H.-S."/>
        </authorList>
    </citation>
    <scope>NUCLEOTIDE SEQUENCE [LARGE SCALE GENOMIC DNA]</scope>
    <source>
        <strain evidence="2 3">ZC255</strain>
    </source>
</reference>
<evidence type="ECO:0000313" key="2">
    <source>
        <dbReference type="EMBL" id="MEL3973252.1"/>
    </source>
</evidence>
<name>A0ABU9KCR1_9BACI</name>
<dbReference type="Pfam" id="PF03413">
    <property type="entry name" value="PepSY"/>
    <property type="match status" value="1"/>
</dbReference>
<dbReference type="EMBL" id="JBBYAF010000025">
    <property type="protein sequence ID" value="MEL3973252.1"/>
    <property type="molecule type" value="Genomic_DNA"/>
</dbReference>
<evidence type="ECO:0000313" key="3">
    <source>
        <dbReference type="Proteomes" id="UP001389717"/>
    </source>
</evidence>
<feature type="domain" description="PepSY" evidence="1">
    <location>
        <begin position="46"/>
        <end position="101"/>
    </location>
</feature>
<dbReference type="Proteomes" id="UP001389717">
    <property type="component" value="Unassembled WGS sequence"/>
</dbReference>
<comment type="caution">
    <text evidence="2">The sequence shown here is derived from an EMBL/GenBank/DDBJ whole genome shotgun (WGS) entry which is preliminary data.</text>
</comment>
<dbReference type="RefSeq" id="WP_341984396.1">
    <property type="nucleotide sequence ID" value="NZ_JBBYAF010000025.1"/>
</dbReference>
<accession>A0ABU9KCR1</accession>
<dbReference type="InterPro" id="IPR025711">
    <property type="entry name" value="PepSY"/>
</dbReference>
<keyword evidence="3" id="KW-1185">Reference proteome</keyword>
<evidence type="ECO:0000259" key="1">
    <source>
        <dbReference type="Pfam" id="PF03413"/>
    </source>
</evidence>
<gene>
    <name evidence="2" type="ORF">AAEO50_13270</name>
</gene>
<sequence>MNWKSFILGIGIGAAGGILLSDKLKDASFVSAEKVLKDVKLSFKKEGRVDGSWIAMKPEDYQKHSLSTKVYKGGVSRRSAGRLEQYEFLADAYTGTVIDVYPLSQ</sequence>
<protein>
    <submittedName>
        <fullName evidence="2">PepSY domain-containing protein</fullName>
    </submittedName>
</protein>
<proteinExistence type="predicted"/>